<dbReference type="InterPro" id="IPR018060">
    <property type="entry name" value="HTH_AraC"/>
</dbReference>
<dbReference type="EMBL" id="BKBO01000014">
    <property type="protein sequence ID" value="GEQ49259.1"/>
    <property type="molecule type" value="Genomic_DNA"/>
</dbReference>
<dbReference type="InterPro" id="IPR014710">
    <property type="entry name" value="RmlC-like_jellyroll"/>
</dbReference>
<dbReference type="EMBL" id="BKBQ01000044">
    <property type="protein sequence ID" value="GEQ55351.1"/>
    <property type="molecule type" value="Genomic_DNA"/>
</dbReference>
<evidence type="ECO:0000256" key="1">
    <source>
        <dbReference type="ARBA" id="ARBA00023015"/>
    </source>
</evidence>
<dbReference type="RefSeq" id="WP_202583847.1">
    <property type="nucleotide sequence ID" value="NZ_BKBO01000014.1"/>
</dbReference>
<keyword evidence="1" id="KW-0805">Transcription regulation</keyword>
<reference evidence="6" key="1">
    <citation type="submission" date="2019-08" db="EMBL/GenBank/DDBJ databases">
        <authorList>
            <person name="Ishikawa M."/>
            <person name="Suzuki T."/>
            <person name="Matsutani M."/>
        </authorList>
    </citation>
    <scope>NUCLEOTIDE SEQUENCE</scope>
    <source>
        <strain evidence="6">7C1</strain>
        <strain evidence="5">8C4</strain>
    </source>
</reference>
<evidence type="ECO:0000259" key="4">
    <source>
        <dbReference type="PROSITE" id="PS01124"/>
    </source>
</evidence>
<protein>
    <submittedName>
        <fullName evidence="6">AraC family transcriptional regulator</fullName>
    </submittedName>
</protein>
<dbReference type="PANTHER" id="PTHR43280:SF28">
    <property type="entry name" value="HTH-TYPE TRANSCRIPTIONAL ACTIVATOR RHAS"/>
    <property type="match status" value="1"/>
</dbReference>
<reference evidence="6" key="2">
    <citation type="journal article" date="2020" name="Int. Dairy J.">
        <title>Lactic acid bacterial diversity in Brie cheese focusing on salt concentration and pH of isolation medium and characterisation of halophilic and alkaliphilic lactic acid bacterial isolates.</title>
        <authorList>
            <person name="Unno R."/>
            <person name="Matsutani M."/>
            <person name="Suzuki T."/>
            <person name="Kodama K."/>
            <person name="Matsushita H."/>
            <person name="Yamasato K."/>
            <person name="Koizumi Y."/>
            <person name="Ishikawa M."/>
        </authorList>
    </citation>
    <scope>NUCLEOTIDE SEQUENCE</scope>
    <source>
        <strain evidence="6">7C1</strain>
        <strain evidence="5">8C4</strain>
    </source>
</reference>
<dbReference type="GO" id="GO:0043565">
    <property type="term" value="F:sequence-specific DNA binding"/>
    <property type="evidence" value="ECO:0007669"/>
    <property type="project" value="InterPro"/>
</dbReference>
<dbReference type="Pfam" id="PF07883">
    <property type="entry name" value="Cupin_2"/>
    <property type="match status" value="1"/>
</dbReference>
<dbReference type="PRINTS" id="PR00032">
    <property type="entry name" value="HTHARAC"/>
</dbReference>
<dbReference type="Gene3D" id="2.60.120.10">
    <property type="entry name" value="Jelly Rolls"/>
    <property type="match status" value="1"/>
</dbReference>
<dbReference type="Proteomes" id="UP000886607">
    <property type="component" value="Unassembled WGS sequence"/>
</dbReference>
<keyword evidence="3" id="KW-0804">Transcription</keyword>
<name>A0AAN4UDJ6_9ENTE</name>
<evidence type="ECO:0000313" key="5">
    <source>
        <dbReference type="EMBL" id="GEQ49259.1"/>
    </source>
</evidence>
<dbReference type="AlphaFoldDB" id="A0AAN4UDJ6"/>
<sequence length="273" mass="32159">MEIIKEPQLDYLGTVANSPQWTFPLHEHCNHCELVIILNGKGRMIINDKIHYVERGDVIIYNSKTLHEEFSNAQSPIEFIYFGIRSLKIKELEDNTILPVKCNPKMNMGKYFPTIETLVSLIYKEFSDKKEGFESICSAQLSTIIHLIHRVSFRNERKNKFEPINSQLIKKYLDENYKKELQLKDIAKEFNISTYYLSHLFFESYQVSPINYINNRRIGEAKLLLLNTNKKIKEIANLLGYTDENYFSHFFKNKTGESPLNYKKNELTRRISN</sequence>
<dbReference type="PANTHER" id="PTHR43280">
    <property type="entry name" value="ARAC-FAMILY TRANSCRIPTIONAL REGULATOR"/>
    <property type="match status" value="1"/>
</dbReference>
<evidence type="ECO:0000313" key="6">
    <source>
        <dbReference type="EMBL" id="GEQ55351.1"/>
    </source>
</evidence>
<dbReference type="PROSITE" id="PS00041">
    <property type="entry name" value="HTH_ARAC_FAMILY_1"/>
    <property type="match status" value="1"/>
</dbReference>
<accession>A0AAN4UDJ6</accession>
<dbReference type="InterPro" id="IPR020449">
    <property type="entry name" value="Tscrpt_reg_AraC-type_HTH"/>
</dbReference>
<gene>
    <name evidence="6" type="primary">ydiP</name>
    <name evidence="5" type="ORF">TK11N_11110</name>
    <name evidence="6" type="ORF">TK2N_21950</name>
</gene>
<dbReference type="Pfam" id="PF12833">
    <property type="entry name" value="HTH_18"/>
    <property type="match status" value="1"/>
</dbReference>
<keyword evidence="2" id="KW-0238">DNA-binding</keyword>
<dbReference type="InterPro" id="IPR018062">
    <property type="entry name" value="HTH_AraC-typ_CS"/>
</dbReference>
<dbReference type="InterPro" id="IPR037923">
    <property type="entry name" value="HTH-like"/>
</dbReference>
<organism evidence="6 7">
    <name type="scientific">Tetragenococcus koreensis</name>
    <dbReference type="NCBI Taxonomy" id="290335"/>
    <lineage>
        <taxon>Bacteria</taxon>
        <taxon>Bacillati</taxon>
        <taxon>Bacillota</taxon>
        <taxon>Bacilli</taxon>
        <taxon>Lactobacillales</taxon>
        <taxon>Enterococcaceae</taxon>
        <taxon>Tetragenococcus</taxon>
    </lineage>
</organism>
<dbReference type="SMART" id="SM00342">
    <property type="entry name" value="HTH_ARAC"/>
    <property type="match status" value="1"/>
</dbReference>
<evidence type="ECO:0000256" key="2">
    <source>
        <dbReference type="ARBA" id="ARBA00023125"/>
    </source>
</evidence>
<dbReference type="Gene3D" id="1.10.10.60">
    <property type="entry name" value="Homeodomain-like"/>
    <property type="match status" value="2"/>
</dbReference>
<evidence type="ECO:0000256" key="3">
    <source>
        <dbReference type="ARBA" id="ARBA00023163"/>
    </source>
</evidence>
<dbReference type="SUPFAM" id="SSF51215">
    <property type="entry name" value="Regulatory protein AraC"/>
    <property type="match status" value="1"/>
</dbReference>
<feature type="domain" description="HTH araC/xylS-type" evidence="4">
    <location>
        <begin position="167"/>
        <end position="265"/>
    </location>
</feature>
<evidence type="ECO:0000313" key="8">
    <source>
        <dbReference type="Proteomes" id="UP000886607"/>
    </source>
</evidence>
<dbReference type="SUPFAM" id="SSF46689">
    <property type="entry name" value="Homeodomain-like"/>
    <property type="match status" value="2"/>
</dbReference>
<dbReference type="InterPro" id="IPR013096">
    <property type="entry name" value="Cupin_2"/>
</dbReference>
<comment type="caution">
    <text evidence="6">The sequence shown here is derived from an EMBL/GenBank/DDBJ whole genome shotgun (WGS) entry which is preliminary data.</text>
</comment>
<dbReference type="PROSITE" id="PS01124">
    <property type="entry name" value="HTH_ARAC_FAMILY_2"/>
    <property type="match status" value="1"/>
</dbReference>
<proteinExistence type="predicted"/>
<dbReference type="Proteomes" id="UP000886597">
    <property type="component" value="Unassembled WGS sequence"/>
</dbReference>
<dbReference type="InterPro" id="IPR009057">
    <property type="entry name" value="Homeodomain-like_sf"/>
</dbReference>
<keyword evidence="8" id="KW-1185">Reference proteome</keyword>
<dbReference type="GO" id="GO:0003700">
    <property type="term" value="F:DNA-binding transcription factor activity"/>
    <property type="evidence" value="ECO:0007669"/>
    <property type="project" value="InterPro"/>
</dbReference>
<evidence type="ECO:0000313" key="7">
    <source>
        <dbReference type="Proteomes" id="UP000886597"/>
    </source>
</evidence>